<sequence>MKKLLFVFVFALSGISVAQAQSFGVRGGANISNLSGDLRDESRFENKVGFHAGAILNFGIVDDFFSIQPELLYSVKGFKNSDEVYTTVLLQQRRREGKVNYNYLDLPVLAKIKAGPLYFEAGPQASYLLSVNNETKTYDGNGNLITSTRDEKSKEGITEFELGYAAGIGLASRNGISFGVRYNGSLTDFAKDAPSDYFDGDLANARHSTIMVTVGFLLPSAK</sequence>
<feature type="chain" id="PRO_5037069308" evidence="1">
    <location>
        <begin position="21"/>
        <end position="222"/>
    </location>
</feature>
<comment type="caution">
    <text evidence="3">The sequence shown here is derived from an EMBL/GenBank/DDBJ whole genome shotgun (WGS) entry which is preliminary data.</text>
</comment>
<proteinExistence type="predicted"/>
<dbReference type="Pfam" id="PF13568">
    <property type="entry name" value="OMP_b-brl_2"/>
    <property type="match status" value="1"/>
</dbReference>
<name>A0A923NA97_9BACT</name>
<keyword evidence="1" id="KW-0732">Signal</keyword>
<feature type="signal peptide" evidence="1">
    <location>
        <begin position="1"/>
        <end position="20"/>
    </location>
</feature>
<protein>
    <submittedName>
        <fullName evidence="3">PorT family protein</fullName>
    </submittedName>
</protein>
<dbReference type="Proteomes" id="UP000603640">
    <property type="component" value="Unassembled WGS sequence"/>
</dbReference>
<dbReference type="RefSeq" id="WP_187068724.1">
    <property type="nucleotide sequence ID" value="NZ_JACRVF010000006.1"/>
</dbReference>
<dbReference type="EMBL" id="JACRVF010000006">
    <property type="protein sequence ID" value="MBC5994692.1"/>
    <property type="molecule type" value="Genomic_DNA"/>
</dbReference>
<dbReference type="AlphaFoldDB" id="A0A923NA97"/>
<accession>A0A923NA97</accession>
<feature type="domain" description="Outer membrane protein beta-barrel" evidence="2">
    <location>
        <begin position="20"/>
        <end position="189"/>
    </location>
</feature>
<keyword evidence="4" id="KW-1185">Reference proteome</keyword>
<evidence type="ECO:0000259" key="2">
    <source>
        <dbReference type="Pfam" id="PF13568"/>
    </source>
</evidence>
<reference evidence="3" key="1">
    <citation type="submission" date="2020-08" db="EMBL/GenBank/DDBJ databases">
        <title>Pontibacter sp. SD6 16S ribosomal RNA gene Genome sequencing and assembly.</title>
        <authorList>
            <person name="Kang M."/>
        </authorList>
    </citation>
    <scope>NUCLEOTIDE SEQUENCE</scope>
    <source>
        <strain evidence="3">SD6</strain>
    </source>
</reference>
<evidence type="ECO:0000256" key="1">
    <source>
        <dbReference type="SAM" id="SignalP"/>
    </source>
</evidence>
<gene>
    <name evidence="3" type="ORF">H8S84_17745</name>
</gene>
<organism evidence="3 4">
    <name type="scientific">Pontibacter cellulosilyticus</name>
    <dbReference type="NCBI Taxonomy" id="1720253"/>
    <lineage>
        <taxon>Bacteria</taxon>
        <taxon>Pseudomonadati</taxon>
        <taxon>Bacteroidota</taxon>
        <taxon>Cytophagia</taxon>
        <taxon>Cytophagales</taxon>
        <taxon>Hymenobacteraceae</taxon>
        <taxon>Pontibacter</taxon>
    </lineage>
</organism>
<evidence type="ECO:0000313" key="3">
    <source>
        <dbReference type="EMBL" id="MBC5994692.1"/>
    </source>
</evidence>
<dbReference type="InterPro" id="IPR025665">
    <property type="entry name" value="Beta-barrel_OMP_2"/>
</dbReference>
<evidence type="ECO:0000313" key="4">
    <source>
        <dbReference type="Proteomes" id="UP000603640"/>
    </source>
</evidence>